<keyword evidence="3 12" id="KW-0479">Metal-binding</keyword>
<dbReference type="GO" id="GO:0008801">
    <property type="term" value="F:beta-phosphoglucomutase activity"/>
    <property type="evidence" value="ECO:0007669"/>
    <property type="project" value="UniProtKB-EC"/>
</dbReference>
<dbReference type="RefSeq" id="WP_117384996.1">
    <property type="nucleotide sequence ID" value="NZ_QWDE01000007.1"/>
</dbReference>
<keyword evidence="6" id="KW-0119">Carbohydrate metabolism</keyword>
<keyword evidence="5 14" id="KW-0413">Isomerase</keyword>
<dbReference type="AlphaFoldDB" id="A0A3E2NJB2"/>
<feature type="binding site" evidence="11">
    <location>
        <position position="75"/>
    </location>
    <ligand>
        <name>substrate</name>
    </ligand>
</feature>
<feature type="binding site" evidence="11">
    <location>
        <begin position="113"/>
        <end position="117"/>
    </location>
    <ligand>
        <name>substrate</name>
    </ligand>
</feature>
<evidence type="ECO:0000256" key="11">
    <source>
        <dbReference type="PIRSR" id="PIRSR610972-2"/>
    </source>
</evidence>
<evidence type="ECO:0000256" key="12">
    <source>
        <dbReference type="PIRSR" id="PIRSR610972-3"/>
    </source>
</evidence>
<evidence type="ECO:0000256" key="9">
    <source>
        <dbReference type="ARBA" id="ARBA00044991"/>
    </source>
</evidence>
<feature type="binding site" evidence="11">
    <location>
        <begin position="7"/>
        <end position="9"/>
    </location>
    <ligand>
        <name>substrate</name>
    </ligand>
</feature>
<feature type="binding site" evidence="11">
    <location>
        <position position="144"/>
    </location>
    <ligand>
        <name>substrate</name>
    </ligand>
</feature>
<dbReference type="CDD" id="cd02598">
    <property type="entry name" value="HAD_BPGM"/>
    <property type="match status" value="1"/>
</dbReference>
<feature type="site" description="Important for catalytic activity and assists the phosphoryl transfer reaction to Asp8 by balancing charge and orienting the reacting groups" evidence="13">
    <location>
        <position position="144"/>
    </location>
</feature>
<dbReference type="InterPro" id="IPR010976">
    <property type="entry name" value="B-phosphoglucomutase_hydrolase"/>
</dbReference>
<sequence>MKACIFDLDGVIVDTAIYHYQAWKRLANEMGFDFTEEQNEHLKGVSRMASLEYILSWGKIVGKTDAEKAEMATRKNKWYNEMINQMTPAEILPGAREFVQSCRDAGIKTAIGSASKNTPTILNKLQLARLFDAVVDGNSVTNPKPDPEVFLKGAIALGVTPEDCVVFEDAVAGVEAAKNGGMKAVGIGSKETLSKADLVVSGLDKFSLEMLNNL</sequence>
<keyword evidence="2" id="KW-0597">Phosphoprotein</keyword>
<feature type="binding site" evidence="12">
    <location>
        <position position="169"/>
    </location>
    <ligand>
        <name>Mg(2+)</name>
        <dbReference type="ChEBI" id="CHEBI:18420"/>
    </ligand>
</feature>
<evidence type="ECO:0000256" key="1">
    <source>
        <dbReference type="ARBA" id="ARBA00006171"/>
    </source>
</evidence>
<dbReference type="NCBIfam" id="TIGR01509">
    <property type="entry name" value="HAD-SF-IA-v3"/>
    <property type="match status" value="1"/>
</dbReference>
<keyword evidence="4 12" id="KW-0460">Magnesium</keyword>
<feature type="site" description="Important for catalytic activity and assists the phosphoryl transfer reaction to Asp8 by balancing charge and orienting the reacting groups" evidence="13">
    <location>
        <position position="113"/>
    </location>
</feature>
<dbReference type="InterPro" id="IPR041492">
    <property type="entry name" value="HAD_2"/>
</dbReference>
<dbReference type="Proteomes" id="UP000260823">
    <property type="component" value="Unassembled WGS sequence"/>
</dbReference>
<evidence type="ECO:0000256" key="4">
    <source>
        <dbReference type="ARBA" id="ARBA00022842"/>
    </source>
</evidence>
<evidence type="ECO:0000256" key="7">
    <source>
        <dbReference type="ARBA" id="ARBA00044926"/>
    </source>
</evidence>
<dbReference type="PANTHER" id="PTHR46193:SF18">
    <property type="entry name" value="HEXITOL PHOSPHATASE B"/>
    <property type="match status" value="1"/>
</dbReference>
<evidence type="ECO:0000256" key="10">
    <source>
        <dbReference type="PIRSR" id="PIRSR610972-1"/>
    </source>
</evidence>
<dbReference type="Gene3D" id="1.10.150.240">
    <property type="entry name" value="Putative phosphatase, domain 2"/>
    <property type="match status" value="1"/>
</dbReference>
<gene>
    <name evidence="14" type="primary">pgmB</name>
    <name evidence="14" type="ORF">DYU05_20260</name>
</gene>
<feature type="active site" description="Nucleophile" evidence="10">
    <location>
        <position position="7"/>
    </location>
</feature>
<feature type="binding site" evidence="11">
    <location>
        <position position="23"/>
    </location>
    <ligand>
        <name>substrate</name>
    </ligand>
</feature>
<dbReference type="NCBIfam" id="TIGR02009">
    <property type="entry name" value="PGMB-YQAB-SF"/>
    <property type="match status" value="1"/>
</dbReference>
<evidence type="ECO:0000256" key="13">
    <source>
        <dbReference type="PIRSR" id="PIRSR610972-4"/>
    </source>
</evidence>
<comment type="catalytic activity">
    <reaction evidence="7">
        <text>beta-D-glucose 1-phosphate = beta-D-glucose 6-phosphate</text>
        <dbReference type="Rhea" id="RHEA:20113"/>
        <dbReference type="ChEBI" id="CHEBI:57684"/>
        <dbReference type="ChEBI" id="CHEBI:58247"/>
        <dbReference type="EC" id="5.4.2.6"/>
    </reaction>
</comment>
<evidence type="ECO:0000256" key="6">
    <source>
        <dbReference type="ARBA" id="ARBA00023277"/>
    </source>
</evidence>
<feature type="binding site" evidence="12">
    <location>
        <position position="7"/>
    </location>
    <ligand>
        <name>Mg(2+)</name>
        <dbReference type="ChEBI" id="CHEBI:18420"/>
    </ligand>
</feature>
<dbReference type="PANTHER" id="PTHR46193">
    <property type="entry name" value="6-PHOSPHOGLUCONATE PHOSPHATASE"/>
    <property type="match status" value="1"/>
</dbReference>
<dbReference type="SUPFAM" id="SSF56784">
    <property type="entry name" value="HAD-like"/>
    <property type="match status" value="1"/>
</dbReference>
<dbReference type="NCBIfam" id="TIGR01990">
    <property type="entry name" value="bPGM"/>
    <property type="match status" value="1"/>
</dbReference>
<protein>
    <recommendedName>
        <fullName evidence="9">Beta-phosphoglucomutase</fullName>
        <ecNumber evidence="8">5.4.2.6</ecNumber>
    </recommendedName>
</protein>
<evidence type="ECO:0000256" key="8">
    <source>
        <dbReference type="ARBA" id="ARBA00044968"/>
    </source>
</evidence>
<feature type="binding site" evidence="12">
    <location>
        <position position="168"/>
    </location>
    <ligand>
        <name>Mg(2+)</name>
        <dbReference type="ChEBI" id="CHEBI:18420"/>
    </ligand>
</feature>
<evidence type="ECO:0000313" key="14">
    <source>
        <dbReference type="EMBL" id="RFZ81096.1"/>
    </source>
</evidence>
<dbReference type="EC" id="5.4.2.6" evidence="8"/>
<dbReference type="SFLD" id="SFLDG01129">
    <property type="entry name" value="C1.5:_HAD__Beta-PGM__Phosphata"/>
    <property type="match status" value="1"/>
</dbReference>
<comment type="similarity">
    <text evidence="1">Belongs to the HAD-like hydrolase superfamily. CbbY/CbbZ/Gph/YieH family.</text>
</comment>
<comment type="caution">
    <text evidence="14">The sequence shown here is derived from an EMBL/GenBank/DDBJ whole genome shotgun (WGS) entry which is preliminary data.</text>
</comment>
<reference evidence="14 15" key="1">
    <citation type="submission" date="2018-08" db="EMBL/GenBank/DDBJ databases">
        <title>Mucilaginibacter terrae sp. nov., isolated from manganese diggings.</title>
        <authorList>
            <person name="Huang Y."/>
            <person name="Zhou Z."/>
        </authorList>
    </citation>
    <scope>NUCLEOTIDE SEQUENCE [LARGE SCALE GENOMIC DNA]</scope>
    <source>
        <strain evidence="14 15">ZH6</strain>
    </source>
</reference>
<accession>A0A3E2NJB2</accession>
<dbReference type="GO" id="GO:0005975">
    <property type="term" value="P:carbohydrate metabolic process"/>
    <property type="evidence" value="ECO:0007669"/>
    <property type="project" value="InterPro"/>
</dbReference>
<dbReference type="EMBL" id="QWDE01000007">
    <property type="protein sequence ID" value="RFZ81096.1"/>
    <property type="molecule type" value="Genomic_DNA"/>
</dbReference>
<organism evidence="14 15">
    <name type="scientific">Mucilaginibacter terrenus</name>
    <dbReference type="NCBI Taxonomy" id="2482727"/>
    <lineage>
        <taxon>Bacteria</taxon>
        <taxon>Pseudomonadati</taxon>
        <taxon>Bacteroidota</taxon>
        <taxon>Sphingobacteriia</taxon>
        <taxon>Sphingobacteriales</taxon>
        <taxon>Sphingobacteriaceae</taxon>
        <taxon>Mucilaginibacter</taxon>
    </lineage>
</organism>
<evidence type="ECO:0000256" key="2">
    <source>
        <dbReference type="ARBA" id="ARBA00022553"/>
    </source>
</evidence>
<dbReference type="InterPro" id="IPR051600">
    <property type="entry name" value="Beta-PGM-like"/>
</dbReference>
<dbReference type="InterPro" id="IPR006439">
    <property type="entry name" value="HAD-SF_hydro_IA"/>
</dbReference>
<evidence type="ECO:0000256" key="5">
    <source>
        <dbReference type="ARBA" id="ARBA00023235"/>
    </source>
</evidence>
<name>A0A3E2NJB2_9SPHI</name>
<dbReference type="SFLD" id="SFLDS00003">
    <property type="entry name" value="Haloacid_Dehalogenase"/>
    <property type="match status" value="1"/>
</dbReference>
<feature type="binding site" evidence="12">
    <location>
        <position position="9"/>
    </location>
    <ligand>
        <name>Mg(2+)</name>
        <dbReference type="ChEBI" id="CHEBI:18420"/>
    </ligand>
</feature>
<dbReference type="Gene3D" id="3.40.50.1000">
    <property type="entry name" value="HAD superfamily/HAD-like"/>
    <property type="match status" value="1"/>
</dbReference>
<feature type="binding site" evidence="11">
    <location>
        <position position="50"/>
    </location>
    <ligand>
        <name>substrate</name>
    </ligand>
</feature>
<feature type="active site" description="Proton donor/acceptor" evidence="10">
    <location>
        <position position="9"/>
    </location>
</feature>
<dbReference type="GO" id="GO:0000287">
    <property type="term" value="F:magnesium ion binding"/>
    <property type="evidence" value="ECO:0007669"/>
    <property type="project" value="InterPro"/>
</dbReference>
<dbReference type="InterPro" id="IPR010972">
    <property type="entry name" value="Beta-PGM"/>
</dbReference>
<keyword evidence="15" id="KW-1185">Reference proteome</keyword>
<dbReference type="InterPro" id="IPR036412">
    <property type="entry name" value="HAD-like_sf"/>
</dbReference>
<dbReference type="OrthoDB" id="9797743at2"/>
<evidence type="ECO:0000313" key="15">
    <source>
        <dbReference type="Proteomes" id="UP000260823"/>
    </source>
</evidence>
<dbReference type="SFLD" id="SFLDG01135">
    <property type="entry name" value="C1.5.6:_HAD__Beta-PGM__Phospha"/>
    <property type="match status" value="1"/>
</dbReference>
<dbReference type="Pfam" id="PF13419">
    <property type="entry name" value="HAD_2"/>
    <property type="match status" value="1"/>
</dbReference>
<proteinExistence type="inferred from homology"/>
<dbReference type="InterPro" id="IPR023198">
    <property type="entry name" value="PGP-like_dom2"/>
</dbReference>
<comment type="cofactor">
    <cofactor evidence="12">
        <name>Mg(2+)</name>
        <dbReference type="ChEBI" id="CHEBI:18420"/>
    </cofactor>
    <text evidence="12">Binds 2 magnesium ions per subunit.</text>
</comment>
<dbReference type="InterPro" id="IPR023214">
    <property type="entry name" value="HAD_sf"/>
</dbReference>
<feature type="binding site" evidence="11">
    <location>
        <begin position="42"/>
        <end position="47"/>
    </location>
    <ligand>
        <name>substrate</name>
    </ligand>
</feature>
<evidence type="ECO:0000256" key="3">
    <source>
        <dbReference type="ARBA" id="ARBA00022723"/>
    </source>
</evidence>